<organism evidence="6 7">
    <name type="scientific">Prauserella muralis</name>
    <dbReference type="NCBI Taxonomy" id="588067"/>
    <lineage>
        <taxon>Bacteria</taxon>
        <taxon>Bacillati</taxon>
        <taxon>Actinomycetota</taxon>
        <taxon>Actinomycetes</taxon>
        <taxon>Pseudonocardiales</taxon>
        <taxon>Pseudonocardiaceae</taxon>
        <taxon>Prauserella</taxon>
    </lineage>
</organism>
<proteinExistence type="predicted"/>
<keyword evidence="3" id="KW-0560">Oxidoreductase</keyword>
<dbReference type="InterPro" id="IPR036661">
    <property type="entry name" value="Luciferase-like_sf"/>
</dbReference>
<keyword evidence="2" id="KW-0288">FMN</keyword>
<dbReference type="InterPro" id="IPR019921">
    <property type="entry name" value="Lucif-like_OxRdtase_Rv2161c"/>
</dbReference>
<protein>
    <submittedName>
        <fullName evidence="6">LLM class F420-dependent oxidoreductase</fullName>
    </submittedName>
</protein>
<dbReference type="InterPro" id="IPR011251">
    <property type="entry name" value="Luciferase-like_dom"/>
</dbReference>
<reference evidence="6 7" key="1">
    <citation type="submission" date="2016-07" db="EMBL/GenBank/DDBJ databases">
        <title>Draft genome sequence of Prauserella muralis DSM 45305, isolated from a mould-covered wall in an indoor environment.</title>
        <authorList>
            <person name="Ruckert C."/>
            <person name="Albersmeier A."/>
            <person name="Jiang C.-L."/>
            <person name="Jiang Y."/>
            <person name="Kalinowski J."/>
            <person name="Schneider O."/>
            <person name="Winkler A."/>
            <person name="Zotchev S.B."/>
        </authorList>
    </citation>
    <scope>NUCLEOTIDE SEQUENCE [LARGE SCALE GENOMIC DNA]</scope>
    <source>
        <strain evidence="6 7">DSM 45305</strain>
    </source>
</reference>
<dbReference type="Pfam" id="PF00296">
    <property type="entry name" value="Bac_luciferase"/>
    <property type="match status" value="1"/>
</dbReference>
<comment type="caution">
    <text evidence="6">The sequence shown here is derived from an EMBL/GenBank/DDBJ whole genome shotgun (WGS) entry which is preliminary data.</text>
</comment>
<dbReference type="GO" id="GO:0046306">
    <property type="term" value="P:alkanesulfonate catabolic process"/>
    <property type="evidence" value="ECO:0007669"/>
    <property type="project" value="TreeGrafter"/>
</dbReference>
<dbReference type="SUPFAM" id="SSF51679">
    <property type="entry name" value="Bacterial luciferase-like"/>
    <property type="match status" value="1"/>
</dbReference>
<dbReference type="EMBL" id="MASW01000002">
    <property type="protein sequence ID" value="PXY28074.1"/>
    <property type="molecule type" value="Genomic_DNA"/>
</dbReference>
<evidence type="ECO:0000259" key="5">
    <source>
        <dbReference type="Pfam" id="PF00296"/>
    </source>
</evidence>
<accession>A0A2V4B1J0</accession>
<keyword evidence="1" id="KW-0285">Flavoprotein</keyword>
<dbReference type="InterPro" id="IPR050172">
    <property type="entry name" value="SsuD_RutA_monooxygenase"/>
</dbReference>
<keyword evidence="7" id="KW-1185">Reference proteome</keyword>
<evidence type="ECO:0000256" key="3">
    <source>
        <dbReference type="ARBA" id="ARBA00023002"/>
    </source>
</evidence>
<evidence type="ECO:0000256" key="2">
    <source>
        <dbReference type="ARBA" id="ARBA00022643"/>
    </source>
</evidence>
<dbReference type="PANTHER" id="PTHR42847:SF4">
    <property type="entry name" value="ALKANESULFONATE MONOOXYGENASE-RELATED"/>
    <property type="match status" value="1"/>
</dbReference>
<evidence type="ECO:0000256" key="4">
    <source>
        <dbReference type="ARBA" id="ARBA00023033"/>
    </source>
</evidence>
<dbReference type="GO" id="GO:0008726">
    <property type="term" value="F:alkanesulfonate monooxygenase activity"/>
    <property type="evidence" value="ECO:0007669"/>
    <property type="project" value="TreeGrafter"/>
</dbReference>
<dbReference type="PANTHER" id="PTHR42847">
    <property type="entry name" value="ALKANESULFONATE MONOOXYGENASE"/>
    <property type="match status" value="1"/>
</dbReference>
<keyword evidence="4" id="KW-0503">Monooxygenase</keyword>
<dbReference type="AlphaFoldDB" id="A0A2V4B1J0"/>
<evidence type="ECO:0000313" key="6">
    <source>
        <dbReference type="EMBL" id="PXY28074.1"/>
    </source>
</evidence>
<feature type="domain" description="Luciferase-like" evidence="5">
    <location>
        <begin position="19"/>
        <end position="228"/>
    </location>
</feature>
<sequence length="277" mass="30432">MKFGVSTFVTDEGIRPDTLATALEDRGFDSLFLAEHSHIPVSLETPYPGGGEMPRVYYRTLDPFVALTAAAAGSRNLLLGTGVALLVQRDLFHTAKEVASLDLLSGGRFVFGVGVGWNREEMRDHGTDPATRGALLNEQLRALKTIWAEDEAEFHGKHVDFDPVYSWPKPVQRPHPPVYIGGESPAALARLAEHGDGWLPRPNAQPDEIRRVRAWLAEQGRPDMPVTVFGAGRDEARIAGWAEAGVERVTFLLGTRPESETLRRLDELAVLAERHAG</sequence>
<dbReference type="Gene3D" id="3.20.20.30">
    <property type="entry name" value="Luciferase-like domain"/>
    <property type="match status" value="1"/>
</dbReference>
<evidence type="ECO:0000313" key="7">
    <source>
        <dbReference type="Proteomes" id="UP000249915"/>
    </source>
</evidence>
<gene>
    <name evidence="6" type="ORF">BAY60_17195</name>
</gene>
<dbReference type="RefSeq" id="WP_112282084.1">
    <property type="nucleotide sequence ID" value="NZ_MASW01000002.1"/>
</dbReference>
<evidence type="ECO:0000256" key="1">
    <source>
        <dbReference type="ARBA" id="ARBA00022630"/>
    </source>
</evidence>
<name>A0A2V4B1J0_9PSEU</name>
<dbReference type="Proteomes" id="UP000249915">
    <property type="component" value="Unassembled WGS sequence"/>
</dbReference>
<dbReference type="NCBIfam" id="TIGR03619">
    <property type="entry name" value="F420_Rv2161c"/>
    <property type="match status" value="1"/>
</dbReference>
<dbReference type="OrthoDB" id="3206024at2"/>